<gene>
    <name evidence="3" type="ORF">EV686_107117</name>
</gene>
<protein>
    <submittedName>
        <fullName evidence="3">Glycine/D-amino acid oxidase-like deaminating enzyme</fullName>
    </submittedName>
</protein>
<sequence>MHQPHLLGEPLRLPDSLWAATAIPAPGISQLTDERSADVLIIGAGFTGLAAAIELGQAGKRVAVVDAAEPGWGASGRNNGQVIAGLKQDPDVIEALYPGDTGRKLVRFGSEAPSVVFRLIQEFGIDCAASSKGWIQPAFTRSGLRAVEHRCRAWQERGVEARMLEQDELASLLGTRHYQRGWLDPRGGSIQPLSYARGLAQAALSQGASIFSNTQITRLEQRSGRWHAESDMGGIEAPNVIVATGAYNRHLVPDLHTSIVPVRTAQVATRPLPEDMRRQILPQGHISSDTRQLLTSFRLSPDGRLVMGGSGATAGLSHAHIVPFLHKAGNTLFRHLGKLEWEYQWSGYFAVTTDHLPHVHEPAPGMHISLGCNGRGIAISTALGIELAQRVLGAQSLSVPVSDIRSIPFHTFRHLGVAVATRYKRLQDTLGI</sequence>
<dbReference type="Gene3D" id="3.50.50.60">
    <property type="entry name" value="FAD/NAD(P)-binding domain"/>
    <property type="match status" value="1"/>
</dbReference>
<evidence type="ECO:0000313" key="3">
    <source>
        <dbReference type="EMBL" id="TCU96059.1"/>
    </source>
</evidence>
<evidence type="ECO:0000313" key="4">
    <source>
        <dbReference type="Proteomes" id="UP000294692"/>
    </source>
</evidence>
<keyword evidence="4" id="KW-1185">Reference proteome</keyword>
<dbReference type="OrthoDB" id="9342835at2"/>
<organism evidence="3 4">
    <name type="scientific">Paracandidimonas soli</name>
    <dbReference type="NCBI Taxonomy" id="1917182"/>
    <lineage>
        <taxon>Bacteria</taxon>
        <taxon>Pseudomonadati</taxon>
        <taxon>Pseudomonadota</taxon>
        <taxon>Betaproteobacteria</taxon>
        <taxon>Burkholderiales</taxon>
        <taxon>Alcaligenaceae</taxon>
        <taxon>Paracandidimonas</taxon>
    </lineage>
</organism>
<dbReference type="PANTHER" id="PTHR13847">
    <property type="entry name" value="SARCOSINE DEHYDROGENASE-RELATED"/>
    <property type="match status" value="1"/>
</dbReference>
<proteinExistence type="predicted"/>
<evidence type="ECO:0000256" key="1">
    <source>
        <dbReference type="ARBA" id="ARBA00023002"/>
    </source>
</evidence>
<dbReference type="InterPro" id="IPR006076">
    <property type="entry name" value="FAD-dep_OxRdtase"/>
</dbReference>
<dbReference type="SUPFAM" id="SSF51905">
    <property type="entry name" value="FAD/NAD(P)-binding domain"/>
    <property type="match status" value="1"/>
</dbReference>
<dbReference type="AlphaFoldDB" id="A0A4V2VQU5"/>
<feature type="domain" description="FAD dependent oxidoreductase" evidence="2">
    <location>
        <begin position="38"/>
        <end position="390"/>
    </location>
</feature>
<accession>A0A4V2VQU5</accession>
<reference evidence="3 4" key="1">
    <citation type="submission" date="2019-03" db="EMBL/GenBank/DDBJ databases">
        <title>Genomic Encyclopedia of Type Strains, Phase IV (KMG-IV): sequencing the most valuable type-strain genomes for metagenomic binning, comparative biology and taxonomic classification.</title>
        <authorList>
            <person name="Goeker M."/>
        </authorList>
    </citation>
    <scope>NUCLEOTIDE SEQUENCE [LARGE SCALE GENOMIC DNA]</scope>
    <source>
        <strain evidence="3 4">DSM 100048</strain>
    </source>
</reference>
<evidence type="ECO:0000259" key="2">
    <source>
        <dbReference type="Pfam" id="PF01266"/>
    </source>
</evidence>
<dbReference type="Proteomes" id="UP000294692">
    <property type="component" value="Unassembled WGS sequence"/>
</dbReference>
<dbReference type="GO" id="GO:0005737">
    <property type="term" value="C:cytoplasm"/>
    <property type="evidence" value="ECO:0007669"/>
    <property type="project" value="TreeGrafter"/>
</dbReference>
<dbReference type="EMBL" id="SMBX01000007">
    <property type="protein sequence ID" value="TCU96059.1"/>
    <property type="molecule type" value="Genomic_DNA"/>
</dbReference>
<dbReference type="GO" id="GO:0016491">
    <property type="term" value="F:oxidoreductase activity"/>
    <property type="evidence" value="ECO:0007669"/>
    <property type="project" value="UniProtKB-KW"/>
</dbReference>
<dbReference type="PANTHER" id="PTHR13847:SF281">
    <property type="entry name" value="FAD DEPENDENT OXIDOREDUCTASE DOMAIN-CONTAINING PROTEIN"/>
    <property type="match status" value="1"/>
</dbReference>
<comment type="caution">
    <text evidence="3">The sequence shown here is derived from an EMBL/GenBank/DDBJ whole genome shotgun (WGS) entry which is preliminary data.</text>
</comment>
<dbReference type="Gene3D" id="3.30.9.10">
    <property type="entry name" value="D-Amino Acid Oxidase, subunit A, domain 2"/>
    <property type="match status" value="1"/>
</dbReference>
<dbReference type="Pfam" id="PF01266">
    <property type="entry name" value="DAO"/>
    <property type="match status" value="1"/>
</dbReference>
<dbReference type="InterPro" id="IPR036188">
    <property type="entry name" value="FAD/NAD-bd_sf"/>
</dbReference>
<keyword evidence="1" id="KW-0560">Oxidoreductase</keyword>
<dbReference type="PRINTS" id="PR00420">
    <property type="entry name" value="RNGMNOXGNASE"/>
</dbReference>
<name>A0A4V2VQU5_9BURK</name>